<dbReference type="EMBL" id="MRZV01000404">
    <property type="protein sequence ID" value="PIK50801.1"/>
    <property type="molecule type" value="Genomic_DNA"/>
</dbReference>
<organism evidence="9 10">
    <name type="scientific">Stichopus japonicus</name>
    <name type="common">Sea cucumber</name>
    <dbReference type="NCBI Taxonomy" id="307972"/>
    <lineage>
        <taxon>Eukaryota</taxon>
        <taxon>Metazoa</taxon>
        <taxon>Echinodermata</taxon>
        <taxon>Eleutherozoa</taxon>
        <taxon>Echinozoa</taxon>
        <taxon>Holothuroidea</taxon>
        <taxon>Aspidochirotacea</taxon>
        <taxon>Aspidochirotida</taxon>
        <taxon>Stichopodidae</taxon>
        <taxon>Apostichopus</taxon>
    </lineage>
</organism>
<comment type="subcellular location">
    <subcellularLocation>
        <location evidence="1">Secreted</location>
    </subcellularLocation>
</comment>
<dbReference type="Pfam" id="PF02199">
    <property type="entry name" value="SapA"/>
    <property type="match status" value="1"/>
</dbReference>
<accession>A0A2G8KS19</accession>
<dbReference type="AlphaFoldDB" id="A0A2G8KS19"/>
<dbReference type="Pfam" id="PF05184">
    <property type="entry name" value="SapB_1"/>
    <property type="match status" value="1"/>
</dbReference>
<dbReference type="InterPro" id="IPR008139">
    <property type="entry name" value="SaposinB_dom"/>
</dbReference>
<feature type="domain" description="Saposin A-type" evidence="8">
    <location>
        <begin position="19"/>
        <end position="59"/>
    </location>
</feature>
<evidence type="ECO:0000256" key="4">
    <source>
        <dbReference type="ARBA" id="ARBA00022737"/>
    </source>
</evidence>
<evidence type="ECO:0000256" key="2">
    <source>
        <dbReference type="ARBA" id="ARBA00022525"/>
    </source>
</evidence>
<dbReference type="PROSITE" id="PS51110">
    <property type="entry name" value="SAP_A"/>
    <property type="match status" value="1"/>
</dbReference>
<evidence type="ECO:0000256" key="6">
    <source>
        <dbReference type="ARBA" id="ARBA00023180"/>
    </source>
</evidence>
<protein>
    <recommendedName>
        <fullName evidence="11">Prosaposin</fullName>
    </recommendedName>
</protein>
<evidence type="ECO:0000256" key="3">
    <source>
        <dbReference type="ARBA" id="ARBA00022729"/>
    </source>
</evidence>
<dbReference type="PROSITE" id="PS50015">
    <property type="entry name" value="SAP_B"/>
    <property type="match status" value="1"/>
</dbReference>
<dbReference type="STRING" id="307972.A0A2G8KS19"/>
<keyword evidence="10" id="KW-1185">Reference proteome</keyword>
<proteinExistence type="predicted"/>
<dbReference type="GO" id="GO:0005764">
    <property type="term" value="C:lysosome"/>
    <property type="evidence" value="ECO:0007669"/>
    <property type="project" value="InterPro"/>
</dbReference>
<dbReference type="GO" id="GO:0016020">
    <property type="term" value="C:membrane"/>
    <property type="evidence" value="ECO:0007669"/>
    <property type="project" value="GOC"/>
</dbReference>
<dbReference type="InterPro" id="IPR051428">
    <property type="entry name" value="Sphingo_Act-Surfact_Prot"/>
</dbReference>
<dbReference type="SMART" id="SM00162">
    <property type="entry name" value="SAPA"/>
    <property type="match status" value="1"/>
</dbReference>
<dbReference type="InterPro" id="IPR008138">
    <property type="entry name" value="SapB_2"/>
</dbReference>
<dbReference type="Gene3D" id="1.10.225.10">
    <property type="entry name" value="Saposin-like"/>
    <property type="match status" value="1"/>
</dbReference>
<evidence type="ECO:0000256" key="5">
    <source>
        <dbReference type="ARBA" id="ARBA00023157"/>
    </source>
</evidence>
<dbReference type="PANTHER" id="PTHR11480">
    <property type="entry name" value="SAPOSIN-RELATED"/>
    <property type="match status" value="1"/>
</dbReference>
<dbReference type="PRINTS" id="PR01797">
    <property type="entry name" value="SAPOSIN"/>
</dbReference>
<keyword evidence="4" id="KW-0677">Repeat</keyword>
<comment type="caution">
    <text evidence="9">The sequence shown here is derived from an EMBL/GenBank/DDBJ whole genome shotgun (WGS) entry which is preliminary data.</text>
</comment>
<evidence type="ECO:0000259" key="8">
    <source>
        <dbReference type="PROSITE" id="PS51110"/>
    </source>
</evidence>
<dbReference type="GO" id="GO:0006665">
    <property type="term" value="P:sphingolipid metabolic process"/>
    <property type="evidence" value="ECO:0007669"/>
    <property type="project" value="InterPro"/>
</dbReference>
<dbReference type="InterPro" id="IPR007856">
    <property type="entry name" value="SapB_1"/>
</dbReference>
<evidence type="ECO:0000256" key="1">
    <source>
        <dbReference type="ARBA" id="ARBA00004613"/>
    </source>
</evidence>
<feature type="domain" description="Saposin B-type" evidence="7">
    <location>
        <begin position="61"/>
        <end position="141"/>
    </location>
</feature>
<dbReference type="Proteomes" id="UP000230750">
    <property type="component" value="Unassembled WGS sequence"/>
</dbReference>
<keyword evidence="6" id="KW-0325">Glycoprotein</keyword>
<dbReference type="InterPro" id="IPR003119">
    <property type="entry name" value="SAP_A"/>
</dbReference>
<dbReference type="InterPro" id="IPR011001">
    <property type="entry name" value="Saposin-like"/>
</dbReference>
<gene>
    <name evidence="9" type="ORF">BSL78_12331</name>
</gene>
<name>A0A2G8KS19_STIJA</name>
<dbReference type="GO" id="GO:0005576">
    <property type="term" value="C:extracellular region"/>
    <property type="evidence" value="ECO:0007669"/>
    <property type="project" value="UniProtKB-SubCell"/>
</dbReference>
<dbReference type="Pfam" id="PF03489">
    <property type="entry name" value="SapB_2"/>
    <property type="match status" value="1"/>
</dbReference>
<sequence length="209" mass="23186">MYYIPGLYRVQVTKNSNAATLGSSKCSHGPTYWCGSIKQAKECGAVQYCSDNDWAAIRTKAGEFCNDCEIGVGLLTEQLEKASTEDEIIQIVEKFCTDLGALAEDCRLVVNAYGPEMLKALIEKLQPDQVCALLGFCKPDTSVTDPQEVLLSQACEELSQNYNSSTECSEAEVEASMRFTFVARISLWLCKVFRFYGISALVDPFYSQR</sequence>
<dbReference type="SMART" id="SM00741">
    <property type="entry name" value="SapB"/>
    <property type="match status" value="1"/>
</dbReference>
<evidence type="ECO:0000259" key="7">
    <source>
        <dbReference type="PROSITE" id="PS50015"/>
    </source>
</evidence>
<dbReference type="InterPro" id="IPR008373">
    <property type="entry name" value="Saposin"/>
</dbReference>
<evidence type="ECO:0008006" key="11">
    <source>
        <dbReference type="Google" id="ProtNLM"/>
    </source>
</evidence>
<keyword evidence="3" id="KW-0732">Signal</keyword>
<dbReference type="SUPFAM" id="SSF47862">
    <property type="entry name" value="Saposin"/>
    <property type="match status" value="1"/>
</dbReference>
<keyword evidence="5" id="KW-1015">Disulfide bond</keyword>
<evidence type="ECO:0000313" key="10">
    <source>
        <dbReference type="Proteomes" id="UP000230750"/>
    </source>
</evidence>
<evidence type="ECO:0000313" key="9">
    <source>
        <dbReference type="EMBL" id="PIK50801.1"/>
    </source>
</evidence>
<keyword evidence="2" id="KW-0964">Secreted</keyword>
<reference evidence="9 10" key="1">
    <citation type="journal article" date="2017" name="PLoS Biol.">
        <title>The sea cucumber genome provides insights into morphological evolution and visceral regeneration.</title>
        <authorList>
            <person name="Zhang X."/>
            <person name="Sun L."/>
            <person name="Yuan J."/>
            <person name="Sun Y."/>
            <person name="Gao Y."/>
            <person name="Zhang L."/>
            <person name="Li S."/>
            <person name="Dai H."/>
            <person name="Hamel J.F."/>
            <person name="Liu C."/>
            <person name="Yu Y."/>
            <person name="Liu S."/>
            <person name="Lin W."/>
            <person name="Guo K."/>
            <person name="Jin S."/>
            <person name="Xu P."/>
            <person name="Storey K.B."/>
            <person name="Huan P."/>
            <person name="Zhang T."/>
            <person name="Zhou Y."/>
            <person name="Zhang J."/>
            <person name="Lin C."/>
            <person name="Li X."/>
            <person name="Xing L."/>
            <person name="Huo D."/>
            <person name="Sun M."/>
            <person name="Wang L."/>
            <person name="Mercier A."/>
            <person name="Li F."/>
            <person name="Yang H."/>
            <person name="Xiang J."/>
        </authorList>
    </citation>
    <scope>NUCLEOTIDE SEQUENCE [LARGE SCALE GENOMIC DNA]</scope>
    <source>
        <strain evidence="9">Shaxun</strain>
        <tissue evidence="9">Muscle</tissue>
    </source>
</reference>
<dbReference type="OrthoDB" id="8889685at2759"/>